<gene>
    <name evidence="10" type="ORF">MKW94_003156</name>
</gene>
<evidence type="ECO:0000256" key="4">
    <source>
        <dbReference type="ARBA" id="ARBA00022763"/>
    </source>
</evidence>
<dbReference type="PANTHER" id="PTHR13989">
    <property type="entry name" value="REPLICATION PROTEIN A-RELATED"/>
    <property type="match status" value="1"/>
</dbReference>
<name>A0AA41SMF1_PAPNU</name>
<evidence type="ECO:0000256" key="8">
    <source>
        <dbReference type="ARBA" id="ARBA00023242"/>
    </source>
</evidence>
<feature type="domain" description="Replication protein A C-terminal" evidence="9">
    <location>
        <begin position="174"/>
        <end position="262"/>
    </location>
</feature>
<evidence type="ECO:0000313" key="11">
    <source>
        <dbReference type="Proteomes" id="UP001177140"/>
    </source>
</evidence>
<proteinExistence type="inferred from homology"/>
<dbReference type="GO" id="GO:0006289">
    <property type="term" value="P:nucleotide-excision repair"/>
    <property type="evidence" value="ECO:0007669"/>
    <property type="project" value="TreeGrafter"/>
</dbReference>
<dbReference type="Proteomes" id="UP001177140">
    <property type="component" value="Unassembled WGS sequence"/>
</dbReference>
<keyword evidence="6" id="KW-0233">DNA recombination</keyword>
<dbReference type="SUPFAM" id="SSF50249">
    <property type="entry name" value="Nucleic acid-binding proteins"/>
    <property type="match status" value="1"/>
</dbReference>
<evidence type="ECO:0000313" key="10">
    <source>
        <dbReference type="EMBL" id="MCL7037585.1"/>
    </source>
</evidence>
<comment type="caution">
    <text evidence="10">The sequence shown here is derived from an EMBL/GenBank/DDBJ whole genome shotgun (WGS) entry which is preliminary data.</text>
</comment>
<evidence type="ECO:0000259" key="9">
    <source>
        <dbReference type="Pfam" id="PF08784"/>
    </source>
</evidence>
<dbReference type="GO" id="GO:0006260">
    <property type="term" value="P:DNA replication"/>
    <property type="evidence" value="ECO:0007669"/>
    <property type="project" value="UniProtKB-KW"/>
</dbReference>
<keyword evidence="4" id="KW-0227">DNA damage</keyword>
<dbReference type="InterPro" id="IPR014646">
    <property type="entry name" value="Rfa2/RPA32"/>
</dbReference>
<dbReference type="Gene3D" id="2.40.50.140">
    <property type="entry name" value="Nucleic acid-binding proteins"/>
    <property type="match status" value="1"/>
</dbReference>
<keyword evidence="7" id="KW-0234">DNA repair</keyword>
<evidence type="ECO:0000256" key="2">
    <source>
        <dbReference type="ARBA" id="ARBA00007815"/>
    </source>
</evidence>
<evidence type="ECO:0000256" key="1">
    <source>
        <dbReference type="ARBA" id="ARBA00004123"/>
    </source>
</evidence>
<evidence type="ECO:0000256" key="7">
    <source>
        <dbReference type="ARBA" id="ARBA00023204"/>
    </source>
</evidence>
<dbReference type="GO" id="GO:0000781">
    <property type="term" value="C:chromosome, telomeric region"/>
    <property type="evidence" value="ECO:0007669"/>
    <property type="project" value="TreeGrafter"/>
</dbReference>
<reference evidence="10" key="1">
    <citation type="submission" date="2022-03" db="EMBL/GenBank/DDBJ databases">
        <title>A functionally conserved STORR gene fusion in Papaver species that diverged 16.8 million years ago.</title>
        <authorList>
            <person name="Catania T."/>
        </authorList>
    </citation>
    <scope>NUCLEOTIDE SEQUENCE</scope>
    <source>
        <strain evidence="10">S-191538</strain>
    </source>
</reference>
<dbReference type="GO" id="GO:0035861">
    <property type="term" value="C:site of double-strand break"/>
    <property type="evidence" value="ECO:0007669"/>
    <property type="project" value="TreeGrafter"/>
</dbReference>
<dbReference type="InterPro" id="IPR014892">
    <property type="entry name" value="RPA_C"/>
</dbReference>
<dbReference type="EMBL" id="JAJJMA010180893">
    <property type="protein sequence ID" value="MCL7037585.1"/>
    <property type="molecule type" value="Genomic_DNA"/>
</dbReference>
<dbReference type="PIRSF" id="PIRSF036949">
    <property type="entry name" value="RPA32"/>
    <property type="match status" value="1"/>
</dbReference>
<keyword evidence="11" id="KW-1185">Reference proteome</keyword>
<dbReference type="InterPro" id="IPR036388">
    <property type="entry name" value="WH-like_DNA-bd_sf"/>
</dbReference>
<dbReference type="Gene3D" id="1.10.10.10">
    <property type="entry name" value="Winged helix-like DNA-binding domain superfamily/Winged helix DNA-binding domain"/>
    <property type="match status" value="1"/>
</dbReference>
<accession>A0AA41SMF1</accession>
<dbReference type="InterPro" id="IPR012340">
    <property type="entry name" value="NA-bd_OB-fold"/>
</dbReference>
<dbReference type="GO" id="GO:0005662">
    <property type="term" value="C:DNA replication factor A complex"/>
    <property type="evidence" value="ECO:0007669"/>
    <property type="project" value="TreeGrafter"/>
</dbReference>
<dbReference type="GO" id="GO:0000724">
    <property type="term" value="P:double-strand break repair via homologous recombination"/>
    <property type="evidence" value="ECO:0007669"/>
    <property type="project" value="TreeGrafter"/>
</dbReference>
<sequence length="305" mass="35050">MFNNPWDHFFSGGGFVAPSQATQTTEYGVSPAKNRDAKDILLLTVKQISDSDDVIMFLNNVKLVGMMFDIEQRFREVTFALEDQTGRIDCHRWVNDDADLWEMAQIKNGTFAEIHGHLKCFKGKKYLEAFCVRPVNDIDQLAYRFKECMDVHCHNTKSQCKATRYWLCDLLTQLQPQIPNAAITNGPSSYQTAPSNQCNWQPATTGIIEKVLDFLFIPTYLAQEKGAHLAEVAQHLKVPPQEIMEAIRDLEEEGMVYSTIDEFHYKISETIITDGPLISYQSTPSNQVRYQLLFCFLFSWVLFYQ</sequence>
<evidence type="ECO:0000256" key="5">
    <source>
        <dbReference type="ARBA" id="ARBA00023125"/>
    </source>
</evidence>
<keyword evidence="5" id="KW-0238">DNA-binding</keyword>
<dbReference type="CDD" id="cd04478">
    <property type="entry name" value="RPA2_DBD_D"/>
    <property type="match status" value="1"/>
</dbReference>
<dbReference type="SUPFAM" id="SSF46785">
    <property type="entry name" value="Winged helix' DNA-binding domain"/>
    <property type="match status" value="1"/>
</dbReference>
<evidence type="ECO:0000256" key="6">
    <source>
        <dbReference type="ARBA" id="ARBA00023172"/>
    </source>
</evidence>
<dbReference type="AlphaFoldDB" id="A0AA41SMF1"/>
<dbReference type="Pfam" id="PF08784">
    <property type="entry name" value="RPA_C"/>
    <property type="match status" value="1"/>
</dbReference>
<organism evidence="10 11">
    <name type="scientific">Papaver nudicaule</name>
    <name type="common">Iceland poppy</name>
    <dbReference type="NCBI Taxonomy" id="74823"/>
    <lineage>
        <taxon>Eukaryota</taxon>
        <taxon>Viridiplantae</taxon>
        <taxon>Streptophyta</taxon>
        <taxon>Embryophyta</taxon>
        <taxon>Tracheophyta</taxon>
        <taxon>Spermatophyta</taxon>
        <taxon>Magnoliopsida</taxon>
        <taxon>Ranunculales</taxon>
        <taxon>Papaveraceae</taxon>
        <taxon>Papaveroideae</taxon>
        <taxon>Papaver</taxon>
    </lineage>
</organism>
<comment type="similarity">
    <text evidence="2">Belongs to the replication factor A protein 2 family.</text>
</comment>
<dbReference type="GO" id="GO:0003697">
    <property type="term" value="F:single-stranded DNA binding"/>
    <property type="evidence" value="ECO:0007669"/>
    <property type="project" value="TreeGrafter"/>
</dbReference>
<dbReference type="InterPro" id="IPR040260">
    <property type="entry name" value="RFA2-like"/>
</dbReference>
<dbReference type="InterPro" id="IPR036390">
    <property type="entry name" value="WH_DNA-bd_sf"/>
</dbReference>
<protein>
    <recommendedName>
        <fullName evidence="9">Replication protein A C-terminal domain-containing protein</fullName>
    </recommendedName>
</protein>
<dbReference type="FunFam" id="1.10.10.10:FF:000168">
    <property type="entry name" value="Replication protein A 32 kDa subunit"/>
    <property type="match status" value="1"/>
</dbReference>
<keyword evidence="8" id="KW-0539">Nucleus</keyword>
<comment type="subcellular location">
    <subcellularLocation>
        <location evidence="1">Nucleus</location>
    </subcellularLocation>
</comment>
<dbReference type="PANTHER" id="PTHR13989:SF16">
    <property type="entry name" value="REPLICATION PROTEIN A2"/>
    <property type="match status" value="1"/>
</dbReference>
<evidence type="ECO:0000256" key="3">
    <source>
        <dbReference type="ARBA" id="ARBA00022705"/>
    </source>
</evidence>
<keyword evidence="3" id="KW-0235">DNA replication</keyword>